<accession>A0ABU6RAR2</accession>
<dbReference type="PANTHER" id="PTHR32468">
    <property type="entry name" value="CATION/H + ANTIPORTER"/>
    <property type="match status" value="1"/>
</dbReference>
<dbReference type="Proteomes" id="UP001341840">
    <property type="component" value="Unassembled WGS sequence"/>
</dbReference>
<organism evidence="14 15">
    <name type="scientific">Stylosanthes scabra</name>
    <dbReference type="NCBI Taxonomy" id="79078"/>
    <lineage>
        <taxon>Eukaryota</taxon>
        <taxon>Viridiplantae</taxon>
        <taxon>Streptophyta</taxon>
        <taxon>Embryophyta</taxon>
        <taxon>Tracheophyta</taxon>
        <taxon>Spermatophyta</taxon>
        <taxon>Magnoliopsida</taxon>
        <taxon>eudicotyledons</taxon>
        <taxon>Gunneridae</taxon>
        <taxon>Pentapetalae</taxon>
        <taxon>rosids</taxon>
        <taxon>fabids</taxon>
        <taxon>Fabales</taxon>
        <taxon>Fabaceae</taxon>
        <taxon>Papilionoideae</taxon>
        <taxon>50 kb inversion clade</taxon>
        <taxon>dalbergioids sensu lato</taxon>
        <taxon>Dalbergieae</taxon>
        <taxon>Pterocarpus clade</taxon>
        <taxon>Stylosanthes</taxon>
    </lineage>
</organism>
<evidence type="ECO:0000259" key="13">
    <source>
        <dbReference type="Pfam" id="PF23259"/>
    </source>
</evidence>
<reference evidence="14 15" key="1">
    <citation type="journal article" date="2023" name="Plants (Basel)">
        <title>Bridging the Gap: Combining Genomics and Transcriptomics Approaches to Understand Stylosanthes scabra, an Orphan Legume from the Brazilian Caatinga.</title>
        <authorList>
            <person name="Ferreira-Neto J.R.C."/>
            <person name="da Silva M.D."/>
            <person name="Binneck E."/>
            <person name="de Melo N.F."/>
            <person name="da Silva R.H."/>
            <person name="de Melo A.L.T.M."/>
            <person name="Pandolfi V."/>
            <person name="Bustamante F.O."/>
            <person name="Brasileiro-Vidal A.C."/>
            <person name="Benko-Iseppon A.M."/>
        </authorList>
    </citation>
    <scope>NUCLEOTIDE SEQUENCE [LARGE SCALE GENOMIC DNA]</scope>
    <source>
        <tissue evidence="14">Leaves</tissue>
    </source>
</reference>
<feature type="domain" description="Cation/H(+) antiporter central" evidence="12">
    <location>
        <begin position="496"/>
        <end position="637"/>
    </location>
</feature>
<proteinExistence type="inferred from homology"/>
<evidence type="ECO:0000256" key="2">
    <source>
        <dbReference type="ARBA" id="ARBA00022448"/>
    </source>
</evidence>
<dbReference type="InterPro" id="IPR050794">
    <property type="entry name" value="CPA2_transporter"/>
</dbReference>
<feature type="transmembrane region" description="Helical" evidence="10">
    <location>
        <begin position="59"/>
        <end position="75"/>
    </location>
</feature>
<comment type="subcellular location">
    <subcellularLocation>
        <location evidence="1">Membrane</location>
        <topology evidence="1">Multi-pass membrane protein</topology>
    </subcellularLocation>
</comment>
<feature type="transmembrane region" description="Helical" evidence="10">
    <location>
        <begin position="95"/>
        <end position="112"/>
    </location>
</feature>
<evidence type="ECO:0000313" key="14">
    <source>
        <dbReference type="EMBL" id="MED6121067.1"/>
    </source>
</evidence>
<evidence type="ECO:0000259" key="12">
    <source>
        <dbReference type="Pfam" id="PF23256"/>
    </source>
</evidence>
<gene>
    <name evidence="14" type="ORF">PIB30_026691</name>
</gene>
<comment type="caution">
    <text evidence="14">The sequence shown here is derived from an EMBL/GenBank/DDBJ whole genome shotgun (WGS) entry which is preliminary data.</text>
</comment>
<feature type="transmembrane region" description="Helical" evidence="10">
    <location>
        <begin position="229"/>
        <end position="246"/>
    </location>
</feature>
<feature type="transmembrane region" description="Helical" evidence="10">
    <location>
        <begin position="346"/>
        <end position="373"/>
    </location>
</feature>
<evidence type="ECO:0000256" key="5">
    <source>
        <dbReference type="ARBA" id="ARBA00022958"/>
    </source>
</evidence>
<feature type="domain" description="Cation/H+ exchanger transmembrane" evidence="11">
    <location>
        <begin position="40"/>
        <end position="428"/>
    </location>
</feature>
<keyword evidence="3" id="KW-0633">Potassium transport</keyword>
<evidence type="ECO:0000256" key="10">
    <source>
        <dbReference type="SAM" id="Phobius"/>
    </source>
</evidence>
<dbReference type="InterPro" id="IPR057291">
    <property type="entry name" value="CHX17_2nd"/>
</dbReference>
<dbReference type="Pfam" id="PF23256">
    <property type="entry name" value="CHX17_2nd"/>
    <property type="match status" value="1"/>
</dbReference>
<dbReference type="EMBL" id="JASCZI010030309">
    <property type="protein sequence ID" value="MED6121067.1"/>
    <property type="molecule type" value="Genomic_DNA"/>
</dbReference>
<evidence type="ECO:0000256" key="7">
    <source>
        <dbReference type="ARBA" id="ARBA00023065"/>
    </source>
</evidence>
<keyword evidence="6 10" id="KW-1133">Transmembrane helix</keyword>
<feature type="domain" description="Cation/H(+) antiporter C-terminal" evidence="13">
    <location>
        <begin position="646"/>
        <end position="784"/>
    </location>
</feature>
<keyword evidence="15" id="KW-1185">Reference proteome</keyword>
<dbReference type="InterPro" id="IPR038770">
    <property type="entry name" value="Na+/solute_symporter_sf"/>
</dbReference>
<keyword evidence="5" id="KW-0630">Potassium</keyword>
<feature type="transmembrane region" description="Helical" evidence="10">
    <location>
        <begin position="194"/>
        <end position="217"/>
    </location>
</feature>
<dbReference type="Pfam" id="PF00999">
    <property type="entry name" value="Na_H_Exchanger"/>
    <property type="match status" value="1"/>
</dbReference>
<evidence type="ECO:0000256" key="8">
    <source>
        <dbReference type="ARBA" id="ARBA00023136"/>
    </source>
</evidence>
<feature type="transmembrane region" description="Helical" evidence="10">
    <location>
        <begin position="410"/>
        <end position="432"/>
    </location>
</feature>
<sequence>MELKMAANMSTIKISSDGAWQGDNPLNYAFPLLIIQTVLVLFVSRTLTFLLKPLRQPKVVAEILGGILLGPSAIGRNKHFMKLVFPSWSTPILESVASIGLLFFLFLVGIELDIRTIRRSGKKAFSIAVAGISLPFLFAMGVTFLLQKAINFGAAHNYLQHLMFMGVSLSITAFPVLARILAELKLLTTQVGETAMAAAAFNDIAAWVLLALAVALAGGQHKTSPLTSIWVLISGVVFVAFMLVVVRPFMNWVARQWSRQHQVIDEVYVSLTLAGVMIAGFVTDFIGIHSIFGAFVFGITIPKKGEFASSVTKRIEDFVTALLLPLYFASSGLKTDVAKLHGMEEWGLLVLVIATACVGKILGTFTVAMMSMIPVRESLTLGFLMNTKGLVELIVLNIGKEKKVLNDEVFAILVLMALFTTFITTPIVLAIYRPSRFSATHHQPKHPTHRPLALSSSQHDLTILACVHDHHTSNIPSLITFIESIRPNYITTSTNLNFYVMKLVELTDRSTSILTVQRHRRNGFPIVKRRSQSSMHDQVAAAFQVYNGVGQVRLHHLTSVSALSTMHEDICHVAEKQGVGMIIIPFHKRWRRGEEDEDDHEEIEIGQGWRGVNQRVLQTAPCAVAVLVDRGVGTWLQPGASDATMRVCIVFIGGMHDRMALDLGARMAQHPAITLSLVRFMSTEDRPLDWETDKELDEVAVNELRAKFEESVKYIEKDASNITEEVLRMGKSKEYELLIVGKGNQLPESSMEDSRLEYPELGRIGNLLTSSALGITSSVLVIQDQQLATSNETELRKMASVL</sequence>
<keyword evidence="4 10" id="KW-0812">Transmembrane</keyword>
<evidence type="ECO:0000256" key="9">
    <source>
        <dbReference type="ARBA" id="ARBA00038341"/>
    </source>
</evidence>
<keyword evidence="8 10" id="KW-0472">Membrane</keyword>
<feature type="transmembrane region" description="Helical" evidence="10">
    <location>
        <begin position="158"/>
        <end position="182"/>
    </location>
</feature>
<protein>
    <recommendedName>
        <fullName evidence="16">Cation/H+ exchanger domain-containing protein</fullName>
    </recommendedName>
</protein>
<dbReference type="PANTHER" id="PTHR32468:SF170">
    <property type="entry name" value="CATION_H+ EXCHANGER 3"/>
    <property type="match status" value="1"/>
</dbReference>
<dbReference type="InterPro" id="IPR006153">
    <property type="entry name" value="Cation/H_exchanger_TM"/>
</dbReference>
<keyword evidence="2" id="KW-0813">Transport</keyword>
<comment type="similarity">
    <text evidence="9">Belongs to the monovalent cation:proton antiporter 2 (CPA2) transporter (TC 2.A.37) family. CHX (TC 2.A.37.4) subfamily.</text>
</comment>
<dbReference type="InterPro" id="IPR057290">
    <property type="entry name" value="CHX17_C"/>
</dbReference>
<evidence type="ECO:0000259" key="11">
    <source>
        <dbReference type="Pfam" id="PF00999"/>
    </source>
</evidence>
<evidence type="ECO:0000256" key="1">
    <source>
        <dbReference type="ARBA" id="ARBA00004141"/>
    </source>
</evidence>
<dbReference type="Gene3D" id="1.20.1530.20">
    <property type="match status" value="1"/>
</dbReference>
<dbReference type="Pfam" id="PF23259">
    <property type="entry name" value="CHX17_C"/>
    <property type="match status" value="1"/>
</dbReference>
<evidence type="ECO:0008006" key="16">
    <source>
        <dbReference type="Google" id="ProtNLM"/>
    </source>
</evidence>
<evidence type="ECO:0000256" key="6">
    <source>
        <dbReference type="ARBA" id="ARBA00022989"/>
    </source>
</evidence>
<evidence type="ECO:0000256" key="4">
    <source>
        <dbReference type="ARBA" id="ARBA00022692"/>
    </source>
</evidence>
<keyword evidence="7" id="KW-0406">Ion transport</keyword>
<name>A0ABU6RAR2_9FABA</name>
<feature type="transmembrane region" description="Helical" evidence="10">
    <location>
        <begin position="267"/>
        <end position="298"/>
    </location>
</feature>
<evidence type="ECO:0000256" key="3">
    <source>
        <dbReference type="ARBA" id="ARBA00022538"/>
    </source>
</evidence>
<evidence type="ECO:0000313" key="15">
    <source>
        <dbReference type="Proteomes" id="UP001341840"/>
    </source>
</evidence>
<dbReference type="Gene3D" id="3.40.50.12370">
    <property type="match status" value="1"/>
</dbReference>
<feature type="transmembrane region" description="Helical" evidence="10">
    <location>
        <begin position="124"/>
        <end position="146"/>
    </location>
</feature>
<feature type="transmembrane region" description="Helical" evidence="10">
    <location>
        <begin position="28"/>
        <end position="47"/>
    </location>
</feature>